<comment type="subcellular location">
    <subcellularLocation>
        <location evidence="1">Membrane</location>
        <topology evidence="1">Single-pass membrane protein</topology>
    </subcellularLocation>
</comment>
<evidence type="ECO:0000256" key="2">
    <source>
        <dbReference type="ARBA" id="ARBA00022692"/>
    </source>
</evidence>
<keyword evidence="10" id="KW-1185">Reference proteome</keyword>
<sequence length="464" mass="52966">MAKKEEEITEKEAKKSKKEEKKEKKDQERRRKINDLDERSDQVKEILGQAPNWVIQWGISVVLIIVVIFIAGSALMSYNDIIPARVTITSENPPAHLTANASGKLTSIFVEAGQKVEADEVLAVIENTANFEDVKLLKQKLENFVPSESDFDSLNYTFPSKLKLGQIQSGYNAFRAQYLTYLNYAIFNEDKNQAANIRLQLSRVRNRMRNSQNQLDYYNTELANSKIRYEKFKRLFANKSVSEREYKDQENLYLGSQRAYEGLLSSIENDQNSLLSLQNSLRQASVGDKSSEISTDQNLEQAKQDLDNQILQWEQQFVLKSPIKGEVTVFDIWSQYQNVTVGQDLFTVIPDEIEGIIGRVSFPVQNSGKIKVGQSVLIKLDSYPYQEWGSLSGEIINISGVPQMSTQGGLAMYVAYLKVNSLESSFEKAIDFKQEMEGTAEIVVEELTVMQRIFYQLREVFSRK</sequence>
<keyword evidence="4 7" id="KW-0472">Membrane</keyword>
<dbReference type="InterPro" id="IPR050739">
    <property type="entry name" value="MFP"/>
</dbReference>
<accession>A0A7L4ZM87</accession>
<evidence type="ECO:0000256" key="5">
    <source>
        <dbReference type="SAM" id="Coils"/>
    </source>
</evidence>
<dbReference type="PANTHER" id="PTHR30386:SF26">
    <property type="entry name" value="TRANSPORT PROTEIN COMB"/>
    <property type="match status" value="1"/>
</dbReference>
<feature type="domain" description="AprE-like beta-barrel" evidence="8">
    <location>
        <begin position="360"/>
        <end position="443"/>
    </location>
</feature>
<dbReference type="Gene3D" id="2.40.50.100">
    <property type="match status" value="1"/>
</dbReference>
<dbReference type="AlphaFoldDB" id="A0A7L4ZM87"/>
<dbReference type="GO" id="GO:0016020">
    <property type="term" value="C:membrane"/>
    <property type="evidence" value="ECO:0007669"/>
    <property type="project" value="UniProtKB-SubCell"/>
</dbReference>
<name>A0A7L4ZM87_9FLAO</name>
<organism evidence="9 10">
    <name type="scientific">Kordia antarctica</name>
    <dbReference type="NCBI Taxonomy" id="1218801"/>
    <lineage>
        <taxon>Bacteria</taxon>
        <taxon>Pseudomonadati</taxon>
        <taxon>Bacteroidota</taxon>
        <taxon>Flavobacteriia</taxon>
        <taxon>Flavobacteriales</taxon>
        <taxon>Flavobacteriaceae</taxon>
        <taxon>Kordia</taxon>
    </lineage>
</organism>
<dbReference type="PANTHER" id="PTHR30386">
    <property type="entry name" value="MEMBRANE FUSION SUBUNIT OF EMRAB-TOLC MULTIDRUG EFFLUX PUMP"/>
    <property type="match status" value="1"/>
</dbReference>
<dbReference type="OrthoDB" id="7057889at2"/>
<dbReference type="InterPro" id="IPR011053">
    <property type="entry name" value="Single_hybrid_motif"/>
</dbReference>
<feature type="coiled-coil region" evidence="5">
    <location>
        <begin position="194"/>
        <end position="221"/>
    </location>
</feature>
<reference evidence="9 10" key="1">
    <citation type="journal article" date="2013" name="Int. J. Syst. Evol. Microbiol.">
        <title>Kordia antarctica sp. nov., isolated from Antarctic seawater.</title>
        <authorList>
            <person name="Baek K."/>
            <person name="Choi A."/>
            <person name="Kang I."/>
            <person name="Lee K."/>
            <person name="Cho J.C."/>
        </authorList>
    </citation>
    <scope>NUCLEOTIDE SEQUENCE [LARGE SCALE GENOMIC DNA]</scope>
    <source>
        <strain evidence="9 10">IMCC3317</strain>
    </source>
</reference>
<keyword evidence="2 7" id="KW-0812">Transmembrane</keyword>
<evidence type="ECO:0000313" key="9">
    <source>
        <dbReference type="EMBL" id="QHI37803.1"/>
    </source>
</evidence>
<protein>
    <submittedName>
        <fullName evidence="9">Leukotoxin export protein LtxD</fullName>
    </submittedName>
</protein>
<dbReference type="InterPro" id="IPR058982">
    <property type="entry name" value="Beta-barrel_AprE"/>
</dbReference>
<dbReference type="EMBL" id="CP019288">
    <property type="protein sequence ID" value="QHI37803.1"/>
    <property type="molecule type" value="Genomic_DNA"/>
</dbReference>
<evidence type="ECO:0000256" key="3">
    <source>
        <dbReference type="ARBA" id="ARBA00022989"/>
    </source>
</evidence>
<dbReference type="Proteomes" id="UP000464657">
    <property type="component" value="Chromosome"/>
</dbReference>
<feature type="region of interest" description="Disordered" evidence="6">
    <location>
        <begin position="1"/>
        <end position="33"/>
    </location>
</feature>
<evidence type="ECO:0000259" key="8">
    <source>
        <dbReference type="Pfam" id="PF26002"/>
    </source>
</evidence>
<feature type="transmembrane region" description="Helical" evidence="7">
    <location>
        <begin position="54"/>
        <end position="75"/>
    </location>
</feature>
<evidence type="ECO:0000313" key="10">
    <source>
        <dbReference type="Proteomes" id="UP000464657"/>
    </source>
</evidence>
<gene>
    <name evidence="9" type="primary">ltxD</name>
    <name evidence="9" type="ORF">IMCC3317_31860</name>
</gene>
<dbReference type="KEGG" id="kan:IMCC3317_31860"/>
<dbReference type="PRINTS" id="PR01490">
    <property type="entry name" value="RTXTOXIND"/>
</dbReference>
<proteinExistence type="predicted"/>
<evidence type="ECO:0000256" key="6">
    <source>
        <dbReference type="SAM" id="MobiDB-lite"/>
    </source>
</evidence>
<dbReference type="RefSeq" id="WP_160130396.1">
    <property type="nucleotide sequence ID" value="NZ_CP019288.1"/>
</dbReference>
<evidence type="ECO:0000256" key="7">
    <source>
        <dbReference type="SAM" id="Phobius"/>
    </source>
</evidence>
<evidence type="ECO:0000256" key="1">
    <source>
        <dbReference type="ARBA" id="ARBA00004167"/>
    </source>
</evidence>
<keyword evidence="5" id="KW-0175">Coiled coil</keyword>
<dbReference type="Pfam" id="PF26002">
    <property type="entry name" value="Beta-barrel_AprE"/>
    <property type="match status" value="1"/>
</dbReference>
<dbReference type="SUPFAM" id="SSF51230">
    <property type="entry name" value="Single hybrid motif"/>
    <property type="match status" value="1"/>
</dbReference>
<evidence type="ECO:0000256" key="4">
    <source>
        <dbReference type="ARBA" id="ARBA00023136"/>
    </source>
</evidence>
<keyword evidence="3 7" id="KW-1133">Transmembrane helix</keyword>